<evidence type="ECO:0000313" key="2">
    <source>
        <dbReference type="EMBL" id="KAK4153551.1"/>
    </source>
</evidence>
<dbReference type="EMBL" id="MU856937">
    <property type="protein sequence ID" value="KAK4153551.1"/>
    <property type="molecule type" value="Genomic_DNA"/>
</dbReference>
<reference evidence="2" key="1">
    <citation type="journal article" date="2023" name="Mol. Phylogenet. Evol.">
        <title>Genome-scale phylogeny and comparative genomics of the fungal order Sordariales.</title>
        <authorList>
            <person name="Hensen N."/>
            <person name="Bonometti L."/>
            <person name="Westerberg I."/>
            <person name="Brannstrom I.O."/>
            <person name="Guillou S."/>
            <person name="Cros-Aarteil S."/>
            <person name="Calhoun S."/>
            <person name="Haridas S."/>
            <person name="Kuo A."/>
            <person name="Mondo S."/>
            <person name="Pangilinan J."/>
            <person name="Riley R."/>
            <person name="LaButti K."/>
            <person name="Andreopoulos B."/>
            <person name="Lipzen A."/>
            <person name="Chen C."/>
            <person name="Yan M."/>
            <person name="Daum C."/>
            <person name="Ng V."/>
            <person name="Clum A."/>
            <person name="Steindorff A."/>
            <person name="Ohm R.A."/>
            <person name="Martin F."/>
            <person name="Silar P."/>
            <person name="Natvig D.O."/>
            <person name="Lalanne C."/>
            <person name="Gautier V."/>
            <person name="Ament-Velasquez S.L."/>
            <person name="Kruys A."/>
            <person name="Hutchinson M.I."/>
            <person name="Powell A.J."/>
            <person name="Barry K."/>
            <person name="Miller A.N."/>
            <person name="Grigoriev I.V."/>
            <person name="Debuchy R."/>
            <person name="Gladieux P."/>
            <person name="Hiltunen Thoren M."/>
            <person name="Johannesson H."/>
        </authorList>
    </citation>
    <scope>NUCLEOTIDE SEQUENCE</scope>
    <source>
        <strain evidence="2">CBS 538.74</strain>
    </source>
</reference>
<name>A0AAN6VMK6_9PEZI</name>
<evidence type="ECO:0000256" key="1">
    <source>
        <dbReference type="SAM" id="MobiDB-lite"/>
    </source>
</evidence>
<comment type="caution">
    <text evidence="2">The sequence shown here is derived from an EMBL/GenBank/DDBJ whole genome shotgun (WGS) entry which is preliminary data.</text>
</comment>
<organism evidence="2 3">
    <name type="scientific">Chaetomidium leptoderma</name>
    <dbReference type="NCBI Taxonomy" id="669021"/>
    <lineage>
        <taxon>Eukaryota</taxon>
        <taxon>Fungi</taxon>
        <taxon>Dikarya</taxon>
        <taxon>Ascomycota</taxon>
        <taxon>Pezizomycotina</taxon>
        <taxon>Sordariomycetes</taxon>
        <taxon>Sordariomycetidae</taxon>
        <taxon>Sordariales</taxon>
        <taxon>Chaetomiaceae</taxon>
        <taxon>Chaetomidium</taxon>
    </lineage>
</organism>
<proteinExistence type="predicted"/>
<reference evidence="2" key="2">
    <citation type="submission" date="2023-05" db="EMBL/GenBank/DDBJ databases">
        <authorList>
            <consortium name="Lawrence Berkeley National Laboratory"/>
            <person name="Steindorff A."/>
            <person name="Hensen N."/>
            <person name="Bonometti L."/>
            <person name="Westerberg I."/>
            <person name="Brannstrom I.O."/>
            <person name="Guillou S."/>
            <person name="Cros-Aarteil S."/>
            <person name="Calhoun S."/>
            <person name="Haridas S."/>
            <person name="Kuo A."/>
            <person name="Mondo S."/>
            <person name="Pangilinan J."/>
            <person name="Riley R."/>
            <person name="Labutti K."/>
            <person name="Andreopoulos B."/>
            <person name="Lipzen A."/>
            <person name="Chen C."/>
            <person name="Yanf M."/>
            <person name="Daum C."/>
            <person name="Ng V."/>
            <person name="Clum A."/>
            <person name="Ohm R."/>
            <person name="Martin F."/>
            <person name="Silar P."/>
            <person name="Natvig D."/>
            <person name="Lalanne C."/>
            <person name="Gautier V."/>
            <person name="Ament-Velasquez S.L."/>
            <person name="Kruys A."/>
            <person name="Hutchinson M.I."/>
            <person name="Powell A.J."/>
            <person name="Barry K."/>
            <person name="Miller A.N."/>
            <person name="Grigoriev I.V."/>
            <person name="Debuchy R."/>
            <person name="Gladieux P."/>
            <person name="Thoren M.H."/>
            <person name="Johannesson H."/>
        </authorList>
    </citation>
    <scope>NUCLEOTIDE SEQUENCE</scope>
    <source>
        <strain evidence="2">CBS 538.74</strain>
    </source>
</reference>
<dbReference type="AlphaFoldDB" id="A0AAN6VMK6"/>
<protein>
    <submittedName>
        <fullName evidence="2">Uncharacterized protein</fullName>
    </submittedName>
</protein>
<dbReference type="InterPro" id="IPR011009">
    <property type="entry name" value="Kinase-like_dom_sf"/>
</dbReference>
<keyword evidence="3" id="KW-1185">Reference proteome</keyword>
<sequence>MATRAVTAVPASPYQPGNKFEISAHAPPPPFGANYKNKDPVRTPVHGLVDDRSGRSLVDHMAFVISHPPLDTGAPADTKAQRPRMLTIVQKISHRPKEQGGGTVVVTSHLDADRSTQYVAKIYDGFEYELADPGYQGLDCMCRADMDYSREAAAYESIPVRFQGSTVPQYFGSWTFPLPTGVPGRPRWVRMVLVEYIHGECMLDMILYARGATRSNPEPERPDESRPIDYRLLPPDEERLDVLARIVEAETMIWWYGGVHHGDVAPRNVIISRSGHSNAVSRVALIDFNAAYVLHRCERGRNAIKTLGIGEGLPMSPIENEWPGTSFAYGGKYSGWIPENWCVEDDDGNRDASHIIAAKWLINRWKTSPKFQPPSDYFLNSQNHQGMDEPYPQLVEELKSFVAERRQVSGQQKDQQKGQPRDGKY</sequence>
<dbReference type="SUPFAM" id="SSF56112">
    <property type="entry name" value="Protein kinase-like (PK-like)"/>
    <property type="match status" value="1"/>
</dbReference>
<feature type="compositionally biased region" description="Basic and acidic residues" evidence="1">
    <location>
        <begin position="414"/>
        <end position="425"/>
    </location>
</feature>
<evidence type="ECO:0000313" key="3">
    <source>
        <dbReference type="Proteomes" id="UP001302745"/>
    </source>
</evidence>
<accession>A0AAN6VMK6</accession>
<gene>
    <name evidence="2" type="ORF">C8A00DRAFT_33712</name>
</gene>
<feature type="region of interest" description="Disordered" evidence="1">
    <location>
        <begin position="404"/>
        <end position="425"/>
    </location>
</feature>
<dbReference type="Proteomes" id="UP001302745">
    <property type="component" value="Unassembled WGS sequence"/>
</dbReference>